<evidence type="ECO:0000313" key="3">
    <source>
        <dbReference type="EMBL" id="GGG99700.1"/>
    </source>
</evidence>
<feature type="domain" description="Tyrosine specific protein phosphatases" evidence="2">
    <location>
        <begin position="127"/>
        <end position="174"/>
    </location>
</feature>
<dbReference type="Pfam" id="PF13350">
    <property type="entry name" value="Y_phosphatase3"/>
    <property type="match status" value="1"/>
</dbReference>
<comment type="caution">
    <text evidence="3">The sequence shown here is derived from an EMBL/GenBank/DDBJ whole genome shotgun (WGS) entry which is preliminary data.</text>
</comment>
<dbReference type="PANTHER" id="PTHR31126:SF1">
    <property type="entry name" value="TYROSINE SPECIFIC PROTEIN PHOSPHATASES DOMAIN-CONTAINING PROTEIN"/>
    <property type="match status" value="1"/>
</dbReference>
<comment type="similarity">
    <text evidence="1">Belongs to the protein-tyrosine phosphatase family.</text>
</comment>
<dbReference type="InterPro" id="IPR016130">
    <property type="entry name" value="Tyr_Pase_AS"/>
</dbReference>
<dbReference type="SUPFAM" id="SSF52799">
    <property type="entry name" value="(Phosphotyrosine protein) phosphatases II"/>
    <property type="match status" value="1"/>
</dbReference>
<sequence>MNDRVLRLEGVHNFRKFGAYALATGGTVRDGLYRSGQFSRATPADIETMDGLSIRVVADLRRPREREAEPSHWPQREGVTVLASDHAGSDEPPHLVFLRESDMSLESIRSFMTETYRRLPFDPGNQWVFASGLRQLADSKPEDGFIVHCAAGKDRTGLFCALLLSALGVDEEEVREDYLMTNTAVDFDRLVPAVGKRLEETLGKKTGHTELRAFLGVDPVYYDAAMQAIGDQRAYLRDALGLEDAVLERLRENLTG</sequence>
<dbReference type="Gene3D" id="3.90.190.10">
    <property type="entry name" value="Protein tyrosine phosphatase superfamily"/>
    <property type="match status" value="1"/>
</dbReference>
<dbReference type="Proteomes" id="UP000648722">
    <property type="component" value="Unassembled WGS sequence"/>
</dbReference>
<name>A0ABQ1XQ17_9PROT</name>
<gene>
    <name evidence="3" type="ORF">GCM10007420_14450</name>
</gene>
<dbReference type="EMBL" id="BMFS01000005">
    <property type="protein sequence ID" value="GGG99700.1"/>
    <property type="molecule type" value="Genomic_DNA"/>
</dbReference>
<evidence type="ECO:0000256" key="1">
    <source>
        <dbReference type="ARBA" id="ARBA00009580"/>
    </source>
</evidence>
<proteinExistence type="inferred from homology"/>
<dbReference type="PROSITE" id="PS00383">
    <property type="entry name" value="TYR_PHOSPHATASE_1"/>
    <property type="match status" value="1"/>
</dbReference>
<dbReference type="RefSeq" id="WP_188451900.1">
    <property type="nucleotide sequence ID" value="NZ_BMFS01000005.1"/>
</dbReference>
<evidence type="ECO:0000259" key="2">
    <source>
        <dbReference type="PROSITE" id="PS50056"/>
    </source>
</evidence>
<dbReference type="PANTHER" id="PTHR31126">
    <property type="entry name" value="TYROSINE-PROTEIN PHOSPHATASE"/>
    <property type="match status" value="1"/>
</dbReference>
<dbReference type="InterPro" id="IPR029021">
    <property type="entry name" value="Prot-tyrosine_phosphatase-like"/>
</dbReference>
<organism evidence="3 4">
    <name type="scientific">Glycocaulis albus</name>
    <dbReference type="NCBI Taxonomy" id="1382801"/>
    <lineage>
        <taxon>Bacteria</taxon>
        <taxon>Pseudomonadati</taxon>
        <taxon>Pseudomonadota</taxon>
        <taxon>Alphaproteobacteria</taxon>
        <taxon>Maricaulales</taxon>
        <taxon>Maricaulaceae</taxon>
        <taxon>Glycocaulis</taxon>
    </lineage>
</organism>
<keyword evidence="4" id="KW-1185">Reference proteome</keyword>
<reference evidence="4" key="1">
    <citation type="journal article" date="2019" name="Int. J. Syst. Evol. Microbiol.">
        <title>The Global Catalogue of Microorganisms (GCM) 10K type strain sequencing project: providing services to taxonomists for standard genome sequencing and annotation.</title>
        <authorList>
            <consortium name="The Broad Institute Genomics Platform"/>
            <consortium name="The Broad Institute Genome Sequencing Center for Infectious Disease"/>
            <person name="Wu L."/>
            <person name="Ma J."/>
        </authorList>
    </citation>
    <scope>NUCLEOTIDE SEQUENCE [LARGE SCALE GENOMIC DNA]</scope>
    <source>
        <strain evidence="4">CGMCC 1.12766</strain>
    </source>
</reference>
<dbReference type="InterPro" id="IPR000387">
    <property type="entry name" value="Tyr_Pase_dom"/>
</dbReference>
<accession>A0ABQ1XQ17</accession>
<dbReference type="InterPro" id="IPR026893">
    <property type="entry name" value="Tyr/Ser_Pase_IphP-type"/>
</dbReference>
<evidence type="ECO:0000313" key="4">
    <source>
        <dbReference type="Proteomes" id="UP000648722"/>
    </source>
</evidence>
<protein>
    <submittedName>
        <fullName evidence="3">Protein-tyrosine-phosphatase</fullName>
    </submittedName>
</protein>
<dbReference type="PROSITE" id="PS50056">
    <property type="entry name" value="TYR_PHOSPHATASE_2"/>
    <property type="match status" value="1"/>
</dbReference>